<feature type="compositionally biased region" description="Polar residues" evidence="10">
    <location>
        <begin position="109"/>
        <end position="126"/>
    </location>
</feature>
<organism evidence="12 13">
    <name type="scientific">Dermatophagoides pteronyssinus</name>
    <name type="common">European house dust mite</name>
    <dbReference type="NCBI Taxonomy" id="6956"/>
    <lineage>
        <taxon>Eukaryota</taxon>
        <taxon>Metazoa</taxon>
        <taxon>Ecdysozoa</taxon>
        <taxon>Arthropoda</taxon>
        <taxon>Chelicerata</taxon>
        <taxon>Arachnida</taxon>
        <taxon>Acari</taxon>
        <taxon>Acariformes</taxon>
        <taxon>Sarcoptiformes</taxon>
        <taxon>Astigmata</taxon>
        <taxon>Psoroptidia</taxon>
        <taxon>Analgoidea</taxon>
        <taxon>Pyroglyphidae</taxon>
        <taxon>Dermatophagoidinae</taxon>
        <taxon>Dermatophagoides</taxon>
    </lineage>
</organism>
<keyword evidence="4" id="KW-0862">Zinc</keyword>
<dbReference type="GO" id="GO:0045944">
    <property type="term" value="P:positive regulation of transcription by RNA polymerase II"/>
    <property type="evidence" value="ECO:0007669"/>
    <property type="project" value="TreeGrafter"/>
</dbReference>
<dbReference type="AlphaFoldDB" id="A0A6P6XVH7"/>
<keyword evidence="2" id="KW-0479">Metal-binding</keyword>
<evidence type="ECO:0000313" key="12">
    <source>
        <dbReference type="Proteomes" id="UP000515146"/>
    </source>
</evidence>
<evidence type="ECO:0000256" key="3">
    <source>
        <dbReference type="ARBA" id="ARBA00022771"/>
    </source>
</evidence>
<keyword evidence="12" id="KW-1185">Reference proteome</keyword>
<evidence type="ECO:0000256" key="4">
    <source>
        <dbReference type="ARBA" id="ARBA00022833"/>
    </source>
</evidence>
<evidence type="ECO:0000256" key="2">
    <source>
        <dbReference type="ARBA" id="ARBA00022723"/>
    </source>
</evidence>
<name>A0A6P6XVH7_DERPT</name>
<dbReference type="GO" id="GO:0000978">
    <property type="term" value="F:RNA polymerase II cis-regulatory region sequence-specific DNA binding"/>
    <property type="evidence" value="ECO:0007669"/>
    <property type="project" value="TreeGrafter"/>
</dbReference>
<evidence type="ECO:0000256" key="9">
    <source>
        <dbReference type="ARBA" id="ARBA00023242"/>
    </source>
</evidence>
<protein>
    <submittedName>
        <fullName evidence="13">Nuclear hormone receptor HR96-like</fullName>
    </submittedName>
</protein>
<dbReference type="GO" id="GO:0004879">
    <property type="term" value="F:nuclear receptor activity"/>
    <property type="evidence" value="ECO:0007669"/>
    <property type="project" value="TreeGrafter"/>
</dbReference>
<evidence type="ECO:0000259" key="11">
    <source>
        <dbReference type="PROSITE" id="PS51030"/>
    </source>
</evidence>
<dbReference type="FunFam" id="3.30.50.10:FF:000042">
    <property type="entry name" value="Nuclear hormone receptor HR96"/>
    <property type="match status" value="1"/>
</dbReference>
<evidence type="ECO:0000256" key="5">
    <source>
        <dbReference type="ARBA" id="ARBA00023015"/>
    </source>
</evidence>
<dbReference type="Proteomes" id="UP000515146">
    <property type="component" value="Unplaced"/>
</dbReference>
<reference evidence="13" key="1">
    <citation type="submission" date="2025-08" db="UniProtKB">
        <authorList>
            <consortium name="RefSeq"/>
        </authorList>
    </citation>
    <scope>IDENTIFICATION</scope>
    <source>
        <strain evidence="13">Airmid</strain>
    </source>
</reference>
<proteinExistence type="predicted"/>
<dbReference type="GO" id="GO:0030154">
    <property type="term" value="P:cell differentiation"/>
    <property type="evidence" value="ECO:0007669"/>
    <property type="project" value="TreeGrafter"/>
</dbReference>
<evidence type="ECO:0000256" key="8">
    <source>
        <dbReference type="ARBA" id="ARBA00023170"/>
    </source>
</evidence>
<sequence length="126" mass="14915">MMDDDHLKYKPNKLCGICGDKALGYNFNAITCEACKAFFRRNALRTKDFKCPFDGNCKIDLVTRRFCQKCRLKKCFDIGMKKEWILSEEEKRVKRDKIIENRRKKESTTSECLQQQSPTTTTDHYR</sequence>
<dbReference type="OrthoDB" id="6355676at2759"/>
<dbReference type="RefSeq" id="XP_027195909.1">
    <property type="nucleotide sequence ID" value="XM_027340108.1"/>
</dbReference>
<dbReference type="GO" id="GO:0006950">
    <property type="term" value="P:response to stress"/>
    <property type="evidence" value="ECO:0007669"/>
    <property type="project" value="UniProtKB-ARBA"/>
</dbReference>
<dbReference type="SUPFAM" id="SSF57716">
    <property type="entry name" value="Glucocorticoid receptor-like (DNA-binding domain)"/>
    <property type="match status" value="1"/>
</dbReference>
<evidence type="ECO:0000256" key="10">
    <source>
        <dbReference type="SAM" id="MobiDB-lite"/>
    </source>
</evidence>
<accession>A0A6P6XVH7</accession>
<evidence type="ECO:0000313" key="13">
    <source>
        <dbReference type="RefSeq" id="XP_027195909.1"/>
    </source>
</evidence>
<dbReference type="InterPro" id="IPR050234">
    <property type="entry name" value="Nuclear_hormone_rcpt_NR1"/>
</dbReference>
<evidence type="ECO:0000256" key="7">
    <source>
        <dbReference type="ARBA" id="ARBA00023163"/>
    </source>
</evidence>
<dbReference type="GO" id="GO:0008270">
    <property type="term" value="F:zinc ion binding"/>
    <property type="evidence" value="ECO:0007669"/>
    <property type="project" value="UniProtKB-KW"/>
</dbReference>
<feature type="domain" description="Nuclear receptor" evidence="11">
    <location>
        <begin position="12"/>
        <end position="87"/>
    </location>
</feature>
<dbReference type="SMART" id="SM00399">
    <property type="entry name" value="ZnF_C4"/>
    <property type="match status" value="1"/>
</dbReference>
<gene>
    <name evidence="13" type="primary">LOC113790437</name>
</gene>
<keyword evidence="6" id="KW-0238">DNA-binding</keyword>
<dbReference type="InParanoid" id="A0A6P6XVH7"/>
<dbReference type="Gene3D" id="3.30.50.10">
    <property type="entry name" value="Erythroid Transcription Factor GATA-1, subunit A"/>
    <property type="match status" value="1"/>
</dbReference>
<dbReference type="InterPro" id="IPR001628">
    <property type="entry name" value="Znf_hrmn_rcpt"/>
</dbReference>
<dbReference type="GO" id="GO:0000122">
    <property type="term" value="P:negative regulation of transcription by RNA polymerase II"/>
    <property type="evidence" value="ECO:0007669"/>
    <property type="project" value="TreeGrafter"/>
</dbReference>
<keyword evidence="8" id="KW-0675">Receptor</keyword>
<feature type="compositionally biased region" description="Basic and acidic residues" evidence="10">
    <location>
        <begin position="96"/>
        <end position="108"/>
    </location>
</feature>
<dbReference type="PANTHER" id="PTHR24082">
    <property type="entry name" value="NUCLEAR HORMONE RECEPTOR"/>
    <property type="match status" value="1"/>
</dbReference>
<dbReference type="PROSITE" id="PS51030">
    <property type="entry name" value="NUCLEAR_REC_DBD_2"/>
    <property type="match status" value="1"/>
</dbReference>
<feature type="region of interest" description="Disordered" evidence="10">
    <location>
        <begin position="96"/>
        <end position="126"/>
    </location>
</feature>
<evidence type="ECO:0000256" key="6">
    <source>
        <dbReference type="ARBA" id="ARBA00023125"/>
    </source>
</evidence>
<dbReference type="InterPro" id="IPR013088">
    <property type="entry name" value="Znf_NHR/GATA"/>
</dbReference>
<keyword evidence="7" id="KW-0804">Transcription</keyword>
<keyword evidence="9" id="KW-0539">Nucleus</keyword>
<dbReference type="PANTHER" id="PTHR24082:SF283">
    <property type="entry name" value="NUCLEAR HORMONE RECEPTOR HR96"/>
    <property type="match status" value="1"/>
</dbReference>
<dbReference type="KEGG" id="dpte:113790437"/>
<dbReference type="PRINTS" id="PR00047">
    <property type="entry name" value="STROIDFINGER"/>
</dbReference>
<dbReference type="OMA" id="IVEMEQM"/>
<dbReference type="PROSITE" id="PS00031">
    <property type="entry name" value="NUCLEAR_REC_DBD_1"/>
    <property type="match status" value="1"/>
</dbReference>
<comment type="subcellular location">
    <subcellularLocation>
        <location evidence="1">Nucleus</location>
    </subcellularLocation>
</comment>
<keyword evidence="3" id="KW-0863">Zinc-finger</keyword>
<dbReference type="GO" id="GO:0005634">
    <property type="term" value="C:nucleus"/>
    <property type="evidence" value="ECO:0007669"/>
    <property type="project" value="UniProtKB-SubCell"/>
</dbReference>
<evidence type="ECO:0000256" key="1">
    <source>
        <dbReference type="ARBA" id="ARBA00004123"/>
    </source>
</evidence>
<dbReference type="Pfam" id="PF00105">
    <property type="entry name" value="zf-C4"/>
    <property type="match status" value="1"/>
</dbReference>
<keyword evidence="5" id="KW-0805">Transcription regulation</keyword>